<dbReference type="OrthoDB" id="7869153at2"/>
<dbReference type="HOGENOM" id="CLU_044334_0_0_9"/>
<name>A0A089LTD2_9BACL</name>
<sequence length="377" mass="43280">MSQPVLGILTLYLNNARQLEEKPVYRKMIVEGRKLGLDVFVFTPADVDNRGQRVHALIFDPGAGRWSRGWRPFPDMIYDRCRIQRSARFQQLLEFRSKYSHLAFLNRPLRNKWTIHQTFEQKSRFRPHLPDTLLYRSSADLRRMLKENPVLYIKPINGTGGRGILRIERPKHPAGRFDMQGRRQNRQIIAPRRVSLTELEAIVRRWCLGGRFLIQQGIPLRLPDGRVHDYRMLVQKNGEGKWELTGMAGRVGARRSVTSNLHGGGHAARAETLLKEWLGSGEKAAQVIQSAGKLGLDAAAFLEESFGALCELALDLAIDREGRIYILEVNPKPAREVFFRAGESDTYRKALRRPLEYALWLYRNKVAPPPPKKSAEE</sequence>
<dbReference type="RefSeq" id="WP_038694834.1">
    <property type="nucleotide sequence ID" value="NZ_CP009286.1"/>
</dbReference>
<organism evidence="1 2">
    <name type="scientific">Paenibacillus stellifer</name>
    <dbReference type="NCBI Taxonomy" id="169760"/>
    <lineage>
        <taxon>Bacteria</taxon>
        <taxon>Bacillati</taxon>
        <taxon>Bacillota</taxon>
        <taxon>Bacilli</taxon>
        <taxon>Bacillales</taxon>
        <taxon>Paenibacillaceae</taxon>
        <taxon>Paenibacillus</taxon>
    </lineage>
</organism>
<dbReference type="Gene3D" id="3.30.470.20">
    <property type="entry name" value="ATP-grasp fold, B domain"/>
    <property type="match status" value="1"/>
</dbReference>
<evidence type="ECO:0000313" key="1">
    <source>
        <dbReference type="EMBL" id="AIQ63355.1"/>
    </source>
</evidence>
<proteinExistence type="predicted"/>
<dbReference type="Proteomes" id="UP000029507">
    <property type="component" value="Chromosome"/>
</dbReference>
<accession>A0A089LTD2</accession>
<reference evidence="1 2" key="1">
    <citation type="submission" date="2014-08" db="EMBL/GenBank/DDBJ databases">
        <title>Comparative genomics of the Paenibacillus odorifer group.</title>
        <authorList>
            <person name="den Bakker H.C."/>
            <person name="Tsai Y.-C."/>
            <person name="Martin N."/>
            <person name="Korlach J."/>
            <person name="Wiedmann M."/>
        </authorList>
    </citation>
    <scope>NUCLEOTIDE SEQUENCE [LARGE SCALE GENOMIC DNA]</scope>
    <source>
        <strain evidence="1 2">DSM 14472</strain>
    </source>
</reference>
<dbReference type="KEGG" id="pste:PSTEL_09910"/>
<dbReference type="Pfam" id="PF14398">
    <property type="entry name" value="ATPgrasp_YheCD"/>
    <property type="match status" value="1"/>
</dbReference>
<dbReference type="InterPro" id="IPR026838">
    <property type="entry name" value="YheC/D"/>
</dbReference>
<dbReference type="SUPFAM" id="SSF56059">
    <property type="entry name" value="Glutathione synthetase ATP-binding domain-like"/>
    <property type="match status" value="1"/>
</dbReference>
<keyword evidence="2" id="KW-1185">Reference proteome</keyword>
<protein>
    <submittedName>
        <fullName evidence="1">Endospore coat-associated protein</fullName>
    </submittedName>
</protein>
<dbReference type="EMBL" id="CP009286">
    <property type="protein sequence ID" value="AIQ63355.1"/>
    <property type="molecule type" value="Genomic_DNA"/>
</dbReference>
<dbReference type="AlphaFoldDB" id="A0A089LTD2"/>
<dbReference type="STRING" id="169760.PSTEL_09910"/>
<gene>
    <name evidence="1" type="ORF">PSTEL_09910</name>
</gene>
<evidence type="ECO:0000313" key="2">
    <source>
        <dbReference type="Proteomes" id="UP000029507"/>
    </source>
</evidence>